<dbReference type="PIRSF" id="PIRSF000699">
    <property type="entry name" value="PTS_IILac_III"/>
    <property type="match status" value="1"/>
</dbReference>
<evidence type="ECO:0000256" key="3">
    <source>
        <dbReference type="ARBA" id="ARBA00022679"/>
    </source>
</evidence>
<keyword evidence="3" id="KW-0808">Transferase</keyword>
<dbReference type="SUPFAM" id="SSF46973">
    <property type="entry name" value="Enzyme IIa from lactose specific PTS, IIa-lac"/>
    <property type="match status" value="1"/>
</dbReference>
<dbReference type="InterPro" id="IPR003188">
    <property type="entry name" value="PTS_IIA_lac/cel"/>
</dbReference>
<evidence type="ECO:0000256" key="1">
    <source>
        <dbReference type="ARBA" id="ARBA00022448"/>
    </source>
</evidence>
<feature type="modified residue" description="Phosphohistidine; by HPr" evidence="7">
    <location>
        <position position="77"/>
    </location>
</feature>
<dbReference type="PANTHER" id="PTHR34382">
    <property type="entry name" value="PTS SYSTEM N,N'-DIACETYLCHITOBIOSE-SPECIFIC EIIA COMPONENT"/>
    <property type="match status" value="1"/>
</dbReference>
<keyword evidence="6" id="KW-0479">Metal-binding</keyword>
<dbReference type="Proteomes" id="UP000242864">
    <property type="component" value="Chromosome"/>
</dbReference>
<keyword evidence="6" id="KW-0460">Magnesium</keyword>
<dbReference type="EMBL" id="CP020773">
    <property type="protein sequence ID" value="ARJ51718.1"/>
    <property type="molecule type" value="Genomic_DNA"/>
</dbReference>
<dbReference type="CDD" id="cd00215">
    <property type="entry name" value="PTS_IIA_lac"/>
    <property type="match status" value="1"/>
</dbReference>
<dbReference type="KEGG" id="slz:B5P37_10530"/>
<name>A0AAC9RSM5_9STAP</name>
<proteinExistence type="predicted"/>
<dbReference type="PROSITE" id="PS51095">
    <property type="entry name" value="PTS_EIIA_TYPE_3"/>
    <property type="match status" value="1"/>
</dbReference>
<evidence type="ECO:0000256" key="5">
    <source>
        <dbReference type="PIRSR" id="PIRSR000699-1"/>
    </source>
</evidence>
<evidence type="ECO:0000313" key="8">
    <source>
        <dbReference type="EMBL" id="ARJ51718.1"/>
    </source>
</evidence>
<organism evidence="8 9">
    <name type="scientific">Staphylococcus lutrae</name>
    <dbReference type="NCBI Taxonomy" id="155085"/>
    <lineage>
        <taxon>Bacteria</taxon>
        <taxon>Bacillati</taxon>
        <taxon>Bacillota</taxon>
        <taxon>Bacilli</taxon>
        <taxon>Bacillales</taxon>
        <taxon>Staphylococcaceae</taxon>
        <taxon>Staphylococcus</taxon>
    </lineage>
</organism>
<evidence type="ECO:0000256" key="7">
    <source>
        <dbReference type="PROSITE-ProRule" id="PRU00418"/>
    </source>
</evidence>
<dbReference type="Gene3D" id="1.20.58.80">
    <property type="entry name" value="Phosphotransferase system, lactose/cellobiose-type IIA subunit"/>
    <property type="match status" value="1"/>
</dbReference>
<evidence type="ECO:0000256" key="4">
    <source>
        <dbReference type="ARBA" id="ARBA00022683"/>
    </source>
</evidence>
<evidence type="ECO:0000313" key="9">
    <source>
        <dbReference type="Proteomes" id="UP000242864"/>
    </source>
</evidence>
<dbReference type="GO" id="GO:0009401">
    <property type="term" value="P:phosphoenolpyruvate-dependent sugar phosphotransferase system"/>
    <property type="evidence" value="ECO:0007669"/>
    <property type="project" value="UniProtKB-KW"/>
</dbReference>
<sequence length="103" mass="11596">MEDRNLENVMQLIVKSGNAKSYAMEAIQLAKTGETTSAIELLNAADQNIVEAHQYQTKMLTQEANGEKLDVSLLVVHSQDHLMTSICFIELAKEIVEIYKMRI</sequence>
<dbReference type="PANTHER" id="PTHR34382:SF7">
    <property type="entry name" value="PTS SYSTEM N,N'-DIACETYLCHITOBIOSE-SPECIFIC EIIA COMPONENT"/>
    <property type="match status" value="1"/>
</dbReference>
<keyword evidence="9" id="KW-1185">Reference proteome</keyword>
<dbReference type="GO" id="GO:0046872">
    <property type="term" value="F:metal ion binding"/>
    <property type="evidence" value="ECO:0007669"/>
    <property type="project" value="UniProtKB-KW"/>
</dbReference>
<dbReference type="AlphaFoldDB" id="A0AAC9RSM5"/>
<dbReference type="RefSeq" id="WP_085238169.1">
    <property type="nucleotide sequence ID" value="NZ_CP020773.1"/>
</dbReference>
<reference evidence="8 9" key="1">
    <citation type="submission" date="2017-04" db="EMBL/GenBank/DDBJ databases">
        <authorList>
            <person name="Veseli I.A."/>
            <person name="Tang C."/>
            <person name="Pombert J.-F."/>
        </authorList>
    </citation>
    <scope>NUCLEOTIDE SEQUENCE [LARGE SCALE GENOMIC DNA]</scope>
    <source>
        <strain evidence="8 9">ATCC 700373</strain>
    </source>
</reference>
<dbReference type="InterPro" id="IPR036542">
    <property type="entry name" value="PTS_IIA_lac/cel_sf"/>
</dbReference>
<evidence type="ECO:0000256" key="6">
    <source>
        <dbReference type="PIRSR" id="PIRSR000699-2"/>
    </source>
</evidence>
<gene>
    <name evidence="8" type="ORF">B5P37_10530</name>
</gene>
<keyword evidence="2" id="KW-0762">Sugar transport</keyword>
<evidence type="ECO:0000256" key="2">
    <source>
        <dbReference type="ARBA" id="ARBA00022597"/>
    </source>
</evidence>
<comment type="cofactor">
    <cofactor evidence="6">
        <name>Mg(2+)</name>
        <dbReference type="ChEBI" id="CHEBI:18420"/>
    </cofactor>
    <text evidence="6">Binds 1 Mg(2+) ion per trimer.</text>
</comment>
<keyword evidence="1" id="KW-0813">Transport</keyword>
<feature type="binding site" evidence="6">
    <location>
        <position position="80"/>
    </location>
    <ligand>
        <name>Mg(2+)</name>
        <dbReference type="ChEBI" id="CHEBI:18420"/>
        <note>ligand shared between all trimeric partners</note>
    </ligand>
</feature>
<feature type="active site" description="Tele-phosphohistidine intermediate" evidence="5">
    <location>
        <position position="77"/>
    </location>
</feature>
<keyword evidence="4" id="KW-0598">Phosphotransferase system</keyword>
<dbReference type="Pfam" id="PF02255">
    <property type="entry name" value="PTS_IIA"/>
    <property type="match status" value="1"/>
</dbReference>
<protein>
    <submittedName>
        <fullName evidence="8">PTS lactose/cellobiose transporter subunit IIA</fullName>
    </submittedName>
</protein>
<dbReference type="GO" id="GO:0016740">
    <property type="term" value="F:transferase activity"/>
    <property type="evidence" value="ECO:0007669"/>
    <property type="project" value="UniProtKB-KW"/>
</dbReference>
<accession>A0AAC9RSM5</accession>